<reference evidence="1" key="1">
    <citation type="submission" date="2023-04" db="EMBL/GenBank/DDBJ databases">
        <title>Draft Genome sequencing of Naganishia species isolated from polar environments using Oxford Nanopore Technology.</title>
        <authorList>
            <person name="Leo P."/>
            <person name="Venkateswaran K."/>
        </authorList>
    </citation>
    <scope>NUCLEOTIDE SEQUENCE</scope>
    <source>
        <strain evidence="1">MNA-CCFEE 5262</strain>
    </source>
</reference>
<protein>
    <submittedName>
        <fullName evidence="1">Uncharacterized protein</fullName>
    </submittedName>
</protein>
<keyword evidence="2" id="KW-1185">Reference proteome</keyword>
<comment type="caution">
    <text evidence="1">The sequence shown here is derived from an EMBL/GenBank/DDBJ whole genome shotgun (WGS) entry which is preliminary data.</text>
</comment>
<dbReference type="Proteomes" id="UP001230649">
    <property type="component" value="Unassembled WGS sequence"/>
</dbReference>
<sequence>MFKASVISAFCALLLADASLAVVVKRDCRALHQDHDYPGGEIPYECTPAGQQSAGDGTDWLCLSDISLPPARRQRPQTLQRPIPGLHRLLGHPPHPPQRPPPGSAPTPPPTKQQPANSSDENPYLGKFYQIRPAANDTMCLSAFVSWDNTIGEADSINLEPCECDKPEVQNKWTFDLTEDKSHIMIGKPKSANDTTWCIDAGTTPNNDDHPHLWRCAPDVRDEEDQGAQDFCDVQHWNLNQTTGEISINYREYNKYCLDVENGHLDGRPIQIWECTGGVNQQWHVTPVNYTASSAS</sequence>
<accession>A0ACC2VHF3</accession>
<evidence type="ECO:0000313" key="2">
    <source>
        <dbReference type="Proteomes" id="UP001230649"/>
    </source>
</evidence>
<dbReference type="EMBL" id="JASBWS010000091">
    <property type="protein sequence ID" value="KAJ9098563.1"/>
    <property type="molecule type" value="Genomic_DNA"/>
</dbReference>
<name>A0ACC2VHF3_9TREE</name>
<gene>
    <name evidence="1" type="ORF">QFC20_005905</name>
</gene>
<evidence type="ECO:0000313" key="1">
    <source>
        <dbReference type="EMBL" id="KAJ9098563.1"/>
    </source>
</evidence>
<proteinExistence type="predicted"/>
<organism evidence="1 2">
    <name type="scientific">Naganishia adeliensis</name>
    <dbReference type="NCBI Taxonomy" id="92952"/>
    <lineage>
        <taxon>Eukaryota</taxon>
        <taxon>Fungi</taxon>
        <taxon>Dikarya</taxon>
        <taxon>Basidiomycota</taxon>
        <taxon>Agaricomycotina</taxon>
        <taxon>Tremellomycetes</taxon>
        <taxon>Filobasidiales</taxon>
        <taxon>Filobasidiaceae</taxon>
        <taxon>Naganishia</taxon>
    </lineage>
</organism>